<dbReference type="EMBL" id="KZ825907">
    <property type="protein sequence ID" value="PYH92778.1"/>
    <property type="molecule type" value="Genomic_DNA"/>
</dbReference>
<name>A0A319DX65_9EURO</name>
<gene>
    <name evidence="1" type="ORF">BO71DRAFT_15914</name>
</gene>
<evidence type="ECO:0000313" key="1">
    <source>
        <dbReference type="EMBL" id="PYH92778.1"/>
    </source>
</evidence>
<proteinExistence type="predicted"/>
<protein>
    <submittedName>
        <fullName evidence="1">Uncharacterized protein</fullName>
    </submittedName>
</protein>
<reference evidence="1 2" key="1">
    <citation type="submission" date="2018-02" db="EMBL/GenBank/DDBJ databases">
        <title>The genomes of Aspergillus section Nigri reveals drivers in fungal speciation.</title>
        <authorList>
            <consortium name="DOE Joint Genome Institute"/>
            <person name="Vesth T.C."/>
            <person name="Nybo J."/>
            <person name="Theobald S."/>
            <person name="Brandl J."/>
            <person name="Frisvad J.C."/>
            <person name="Nielsen K.F."/>
            <person name="Lyhne E.K."/>
            <person name="Kogle M.E."/>
            <person name="Kuo A."/>
            <person name="Riley R."/>
            <person name="Clum A."/>
            <person name="Nolan M."/>
            <person name="Lipzen A."/>
            <person name="Salamov A."/>
            <person name="Henrissat B."/>
            <person name="Wiebenga A."/>
            <person name="De vries R.P."/>
            <person name="Grigoriev I.V."/>
            <person name="Mortensen U.H."/>
            <person name="Andersen M.R."/>
            <person name="Baker S.E."/>
        </authorList>
    </citation>
    <scope>NUCLEOTIDE SEQUENCE [LARGE SCALE GENOMIC DNA]</scope>
    <source>
        <strain evidence="1 2">CBS 707.79</strain>
    </source>
</reference>
<organism evidence="1 2">
    <name type="scientific">Aspergillus ellipticus CBS 707.79</name>
    <dbReference type="NCBI Taxonomy" id="1448320"/>
    <lineage>
        <taxon>Eukaryota</taxon>
        <taxon>Fungi</taxon>
        <taxon>Dikarya</taxon>
        <taxon>Ascomycota</taxon>
        <taxon>Pezizomycotina</taxon>
        <taxon>Eurotiomycetes</taxon>
        <taxon>Eurotiomycetidae</taxon>
        <taxon>Eurotiales</taxon>
        <taxon>Aspergillaceae</taxon>
        <taxon>Aspergillus</taxon>
        <taxon>Aspergillus subgen. Circumdati</taxon>
    </lineage>
</organism>
<dbReference type="Proteomes" id="UP000247810">
    <property type="component" value="Unassembled WGS sequence"/>
</dbReference>
<accession>A0A319DX65</accession>
<dbReference type="OrthoDB" id="2117718at2759"/>
<dbReference type="STRING" id="1448320.A0A319DX65"/>
<keyword evidence="2" id="KW-1185">Reference proteome</keyword>
<dbReference type="VEuPathDB" id="FungiDB:BO71DRAFT_15914"/>
<sequence length="487" mass="55383">MVCHYNVHQICLASTVSPNDPVAPKAVRKDVQHHQKELFRSRFETLTNGCLGNINNNSPNPLLVPEQFRGDAAKLHEALVIGLTSIVERWWTDEQAAFPCRMPLEPHEEDLLYWVHEQTLERNMRPFKECQGHWRTDLLLSTEWPSAVRICEINARYSINAQILAAYGYEIYETMAAERGCLFAGADAKQFLESQLDLFDPQYPVHILNDQYRTPFIDLFVSYEEQNTGLRPVIFKPSDLRLVKDPSSKTGYALFCKSTGECPDLIDVDGEHLDRVYQTGIHLYQHEFRLMPVEILRHVALCCVNDMRSILLIHDKRILGLLLQELDSLVIEQRVLTVEQAEILRQGIVPTINPGSLELENLIEQSKKLAPIKDSYIIKPVRSGRGDGILLGKELSQTQWETLLIDQRDPKLAPDRRVYIIQPLIKQPVFELLDQHGKVRASHLVGSSHLANGKFTGLGVWRAGGTKVCNVNSGGFWMLSVIGRPNQ</sequence>
<dbReference type="AlphaFoldDB" id="A0A319DX65"/>
<evidence type="ECO:0000313" key="2">
    <source>
        <dbReference type="Proteomes" id="UP000247810"/>
    </source>
</evidence>
<dbReference type="SUPFAM" id="SSF56059">
    <property type="entry name" value="Glutathione synthetase ATP-binding domain-like"/>
    <property type="match status" value="1"/>
</dbReference>